<keyword evidence="3" id="KW-1185">Reference proteome</keyword>
<evidence type="ECO:0008006" key="4">
    <source>
        <dbReference type="Google" id="ProtNLM"/>
    </source>
</evidence>
<evidence type="ECO:0000313" key="2">
    <source>
        <dbReference type="EMBL" id="MBA2226892.1"/>
    </source>
</evidence>
<accession>A0A7V8VFB1</accession>
<evidence type="ECO:0000256" key="1">
    <source>
        <dbReference type="SAM" id="MobiDB-lite"/>
    </source>
</evidence>
<gene>
    <name evidence="2" type="ORF">H0921_12035</name>
</gene>
<feature type="region of interest" description="Disordered" evidence="1">
    <location>
        <begin position="425"/>
        <end position="468"/>
    </location>
</feature>
<evidence type="ECO:0000313" key="3">
    <source>
        <dbReference type="Proteomes" id="UP000542342"/>
    </source>
</evidence>
<dbReference type="Gene3D" id="1.25.10.10">
    <property type="entry name" value="Leucine-rich Repeat Variant"/>
    <property type="match status" value="1"/>
</dbReference>
<dbReference type="SUPFAM" id="SSF48371">
    <property type="entry name" value="ARM repeat"/>
    <property type="match status" value="1"/>
</dbReference>
<sequence>MNWRYGALVLAGALALNLAGIGGLGRAASPDPKDLAVPPEVLSKARLLIQQLGSDSYREREQAQAELAKMGRLARPALLEAMDQHPNPEVRFRASLLLPRASAEDLKARLEAFLADTEARYEHALPGLSRFRKLVGTDVKARNLFAEFVKSPSNLELLTTLEQGDAAAGRAVADRRYLLFAQMQGQRILPNGQIIHEPRQVSFADIACLLFVEALVPSKYIPSTPVFGHVGGSMFLQQPASHAVLNNPSAAHHEAYRRLVGAWLASRDDPNEWNNLVHMLGPGGVLQNFPQAQVLLRRIANSDTVPGWSKAQALIHLVRRNGRAEIPTLLALFQDDTTITQVWFGNPGLPNQPPIQHELRLRDFALACMLYLTNQRLADYGFRFPPGQALPANQLSYGNYAFDSEQARQAAFVKFGFWLLKNGMPEANTPPTPPSGSGRETPPAPSVPPRIKVPPGGINPPPVIKPER</sequence>
<organism evidence="2 3">
    <name type="scientific">Thermogemmata fonticola</name>
    <dbReference type="NCBI Taxonomy" id="2755323"/>
    <lineage>
        <taxon>Bacteria</taxon>
        <taxon>Pseudomonadati</taxon>
        <taxon>Planctomycetota</taxon>
        <taxon>Planctomycetia</taxon>
        <taxon>Gemmatales</taxon>
        <taxon>Gemmataceae</taxon>
        <taxon>Thermogemmata</taxon>
    </lineage>
</organism>
<reference evidence="2 3" key="1">
    <citation type="submission" date="2020-07" db="EMBL/GenBank/DDBJ databases">
        <title>Thermogemmata thermophila gen. nov., sp. nov., a novel moderate thermophilic planctomycete from a Kamchatka hot spring.</title>
        <authorList>
            <person name="Elcheninov A.G."/>
            <person name="Podosokorskaya O.A."/>
            <person name="Kovaleva O.L."/>
            <person name="Novikov A."/>
            <person name="Bonch-Osmolovskaya E.A."/>
            <person name="Toshchakov S.V."/>
            <person name="Kublanov I.V."/>
        </authorList>
    </citation>
    <scope>NUCLEOTIDE SEQUENCE [LARGE SCALE GENOMIC DNA]</scope>
    <source>
        <strain evidence="2 3">2918</strain>
    </source>
</reference>
<dbReference type="InterPro" id="IPR011989">
    <property type="entry name" value="ARM-like"/>
</dbReference>
<dbReference type="AlphaFoldDB" id="A0A7V8VFB1"/>
<protein>
    <recommendedName>
        <fullName evidence="4">HEAT repeat domain-containing protein</fullName>
    </recommendedName>
</protein>
<proteinExistence type="predicted"/>
<dbReference type="EMBL" id="JACEFB010000009">
    <property type="protein sequence ID" value="MBA2226892.1"/>
    <property type="molecule type" value="Genomic_DNA"/>
</dbReference>
<name>A0A7V8VFB1_9BACT</name>
<feature type="compositionally biased region" description="Pro residues" evidence="1">
    <location>
        <begin position="442"/>
        <end position="468"/>
    </location>
</feature>
<dbReference type="InterPro" id="IPR016024">
    <property type="entry name" value="ARM-type_fold"/>
</dbReference>
<comment type="caution">
    <text evidence="2">The sequence shown here is derived from an EMBL/GenBank/DDBJ whole genome shotgun (WGS) entry which is preliminary data.</text>
</comment>
<dbReference type="Proteomes" id="UP000542342">
    <property type="component" value="Unassembled WGS sequence"/>
</dbReference>
<dbReference type="RefSeq" id="WP_194538393.1">
    <property type="nucleotide sequence ID" value="NZ_JACEFB010000009.1"/>
</dbReference>